<feature type="transmembrane region" description="Helical" evidence="10">
    <location>
        <begin position="264"/>
        <end position="282"/>
    </location>
</feature>
<feature type="transmembrane region" description="Helical" evidence="10">
    <location>
        <begin position="309"/>
        <end position="331"/>
    </location>
</feature>
<keyword evidence="4" id="KW-0874">Quinone</keyword>
<name>A0A7S8E997_9CHLR</name>
<evidence type="ECO:0000259" key="12">
    <source>
        <dbReference type="SMART" id="SM00756"/>
    </source>
</evidence>
<keyword evidence="11" id="KW-0732">Signal</keyword>
<dbReference type="RefSeq" id="WP_195170805.1">
    <property type="nucleotide sequence ID" value="NZ_CP062983.1"/>
</dbReference>
<dbReference type="Gene3D" id="1.20.1440.130">
    <property type="entry name" value="VKOR domain"/>
    <property type="match status" value="1"/>
</dbReference>
<evidence type="ECO:0000256" key="5">
    <source>
        <dbReference type="ARBA" id="ARBA00022989"/>
    </source>
</evidence>
<dbReference type="EMBL" id="CP062983">
    <property type="protein sequence ID" value="QPC82736.1"/>
    <property type="molecule type" value="Genomic_DNA"/>
</dbReference>
<dbReference type="GO" id="GO:0016020">
    <property type="term" value="C:membrane"/>
    <property type="evidence" value="ECO:0007669"/>
    <property type="project" value="UniProtKB-SubCell"/>
</dbReference>
<organism evidence="13 14">
    <name type="scientific">Phototrophicus methaneseepsis</name>
    <dbReference type="NCBI Taxonomy" id="2710758"/>
    <lineage>
        <taxon>Bacteria</taxon>
        <taxon>Bacillati</taxon>
        <taxon>Chloroflexota</taxon>
        <taxon>Candidatus Thermofontia</taxon>
        <taxon>Phototrophicales</taxon>
        <taxon>Phototrophicaceae</taxon>
        <taxon>Phototrophicus</taxon>
    </lineage>
</organism>
<dbReference type="KEGG" id="pmet:G4Y79_24135"/>
<dbReference type="CDD" id="cd12916">
    <property type="entry name" value="VKOR_1"/>
    <property type="match status" value="1"/>
</dbReference>
<feature type="signal peptide" evidence="11">
    <location>
        <begin position="1"/>
        <end position="23"/>
    </location>
</feature>
<dbReference type="InterPro" id="IPR012932">
    <property type="entry name" value="VKOR"/>
</dbReference>
<evidence type="ECO:0000313" key="14">
    <source>
        <dbReference type="Proteomes" id="UP000594468"/>
    </source>
</evidence>
<feature type="transmembrane region" description="Helical" evidence="10">
    <location>
        <begin position="176"/>
        <end position="199"/>
    </location>
</feature>
<evidence type="ECO:0000256" key="3">
    <source>
        <dbReference type="ARBA" id="ARBA00022692"/>
    </source>
</evidence>
<evidence type="ECO:0000256" key="2">
    <source>
        <dbReference type="ARBA" id="ARBA00006214"/>
    </source>
</evidence>
<evidence type="ECO:0000256" key="11">
    <source>
        <dbReference type="SAM" id="SignalP"/>
    </source>
</evidence>
<keyword evidence="14" id="KW-1185">Reference proteome</keyword>
<dbReference type="CDD" id="cd01659">
    <property type="entry name" value="TRX_superfamily"/>
    <property type="match status" value="1"/>
</dbReference>
<dbReference type="Pfam" id="PF07884">
    <property type="entry name" value="VKOR"/>
    <property type="match status" value="1"/>
</dbReference>
<dbReference type="SMART" id="SM00756">
    <property type="entry name" value="VKc"/>
    <property type="match status" value="1"/>
</dbReference>
<feature type="transmembrane region" description="Helical" evidence="10">
    <location>
        <begin position="343"/>
        <end position="360"/>
    </location>
</feature>
<dbReference type="GO" id="GO:0016491">
    <property type="term" value="F:oxidoreductase activity"/>
    <property type="evidence" value="ECO:0007669"/>
    <property type="project" value="UniProtKB-KW"/>
</dbReference>
<accession>A0A7S8E997</accession>
<keyword evidence="7 10" id="KW-0472">Membrane</keyword>
<dbReference type="GO" id="GO:0048038">
    <property type="term" value="F:quinone binding"/>
    <property type="evidence" value="ECO:0007669"/>
    <property type="project" value="UniProtKB-KW"/>
</dbReference>
<dbReference type="Proteomes" id="UP000594468">
    <property type="component" value="Chromosome"/>
</dbReference>
<evidence type="ECO:0000256" key="1">
    <source>
        <dbReference type="ARBA" id="ARBA00004141"/>
    </source>
</evidence>
<keyword evidence="5 10" id="KW-1133">Transmembrane helix</keyword>
<feature type="domain" description="Vitamin K epoxide reductase" evidence="12">
    <location>
        <begin position="259"/>
        <end position="391"/>
    </location>
</feature>
<feature type="transmembrane region" description="Helical" evidence="10">
    <location>
        <begin position="211"/>
        <end position="231"/>
    </location>
</feature>
<feature type="transmembrane region" description="Helical" evidence="10">
    <location>
        <begin position="366"/>
        <end position="386"/>
    </location>
</feature>
<dbReference type="SUPFAM" id="SSF52833">
    <property type="entry name" value="Thioredoxin-like"/>
    <property type="match status" value="1"/>
</dbReference>
<comment type="subcellular location">
    <subcellularLocation>
        <location evidence="1">Membrane</location>
        <topology evidence="1">Multi-pass membrane protein</topology>
    </subcellularLocation>
</comment>
<keyword evidence="8" id="KW-1015">Disulfide bond</keyword>
<feature type="transmembrane region" description="Helical" evidence="10">
    <location>
        <begin position="237"/>
        <end position="257"/>
    </location>
</feature>
<evidence type="ECO:0000256" key="10">
    <source>
        <dbReference type="SAM" id="Phobius"/>
    </source>
</evidence>
<dbReference type="InterPro" id="IPR038354">
    <property type="entry name" value="VKOR_sf"/>
</dbReference>
<evidence type="ECO:0000313" key="13">
    <source>
        <dbReference type="EMBL" id="QPC82736.1"/>
    </source>
</evidence>
<protein>
    <submittedName>
        <fullName evidence="13">Vitamin K epoxide reductase family protein</fullName>
    </submittedName>
</protein>
<reference evidence="13 14" key="1">
    <citation type="submission" date="2020-02" db="EMBL/GenBank/DDBJ databases">
        <authorList>
            <person name="Zheng R.K."/>
            <person name="Sun C.M."/>
        </authorList>
    </citation>
    <scope>NUCLEOTIDE SEQUENCE [LARGE SCALE GENOMIC DNA]</scope>
    <source>
        <strain evidence="14">rifampicinis</strain>
    </source>
</reference>
<keyword evidence="9" id="KW-0676">Redox-active center</keyword>
<evidence type="ECO:0000256" key="9">
    <source>
        <dbReference type="ARBA" id="ARBA00023284"/>
    </source>
</evidence>
<evidence type="ECO:0000256" key="8">
    <source>
        <dbReference type="ARBA" id="ARBA00023157"/>
    </source>
</evidence>
<evidence type="ECO:0000256" key="6">
    <source>
        <dbReference type="ARBA" id="ARBA00023002"/>
    </source>
</evidence>
<comment type="similarity">
    <text evidence="2">Belongs to the VKOR family.</text>
</comment>
<sequence length="407" mass="43058">MRLKGFFISILLLLASIIPTVQAQQPVVYGVFFYSPTCPHCHDVLTNHWPGIEEMFGDQLRVSFVDASTTGGNALMQETRTVLHIEATGVPMLIIGDRVLVGSVDIPAQTPQIVRDGLANGGIPLPDVPALREAYTESMTAQGLEVDQAALGHSAEVAAQSVTQQTLLDKLAADPIANAAAVGVLIALVASLIALIPAVRRRISTPLERPALLVLGVAGILIGGTLLSGSLGESTVAILALALVIVFLILLISAGCGSLRAADWLIPVISLVGLAVAGYLTYVEMTLSDAVCGAVGNCNTVQQSEYARIFGVPIGMIGLFGYSLIVLVWAYSHFFSEGRLHSLIWLLALVGVVFSIYLTFLEPFVIGATCLWCLSSAVVMLALLWLTTPDVASLQTAPPQVTQKRHA</sequence>
<keyword evidence="3 10" id="KW-0812">Transmembrane</keyword>
<feature type="chain" id="PRO_5032319111" evidence="11">
    <location>
        <begin position="24"/>
        <end position="407"/>
    </location>
</feature>
<dbReference type="InterPro" id="IPR036249">
    <property type="entry name" value="Thioredoxin-like_sf"/>
</dbReference>
<proteinExistence type="inferred from homology"/>
<evidence type="ECO:0000256" key="7">
    <source>
        <dbReference type="ARBA" id="ARBA00023136"/>
    </source>
</evidence>
<keyword evidence="6" id="KW-0560">Oxidoreductase</keyword>
<dbReference type="AlphaFoldDB" id="A0A7S8E997"/>
<evidence type="ECO:0000256" key="4">
    <source>
        <dbReference type="ARBA" id="ARBA00022719"/>
    </source>
</evidence>
<dbReference type="PANTHER" id="PTHR34573">
    <property type="entry name" value="VKC DOMAIN-CONTAINING PROTEIN"/>
    <property type="match status" value="1"/>
</dbReference>
<dbReference type="InterPro" id="IPR044698">
    <property type="entry name" value="VKOR/LTO1"/>
</dbReference>
<dbReference type="PANTHER" id="PTHR34573:SF1">
    <property type="entry name" value="VITAMIN K EPOXIDE REDUCTASE DOMAIN-CONTAINING PROTEIN"/>
    <property type="match status" value="1"/>
</dbReference>
<gene>
    <name evidence="13" type="ORF">G4Y79_24135</name>
</gene>